<dbReference type="VEuPathDB" id="FungiDB:PV07_01494"/>
<dbReference type="GeneID" id="27340688"/>
<dbReference type="Gene3D" id="3.40.50.300">
    <property type="entry name" value="P-loop containing nucleotide triphosphate hydrolases"/>
    <property type="match status" value="1"/>
</dbReference>
<feature type="coiled-coil region" evidence="2">
    <location>
        <begin position="169"/>
        <end position="196"/>
    </location>
</feature>
<evidence type="ECO:0000256" key="2">
    <source>
        <dbReference type="SAM" id="Coils"/>
    </source>
</evidence>
<dbReference type="AlphaFoldDB" id="A0A0D2A376"/>
<dbReference type="InterPro" id="IPR056693">
    <property type="entry name" value="DUF7791"/>
</dbReference>
<dbReference type="PANTHER" id="PTHR10039:SF5">
    <property type="entry name" value="NACHT DOMAIN-CONTAINING PROTEIN"/>
    <property type="match status" value="1"/>
</dbReference>
<gene>
    <name evidence="5" type="ORF">PV07_01494</name>
</gene>
<feature type="domain" description="Nephrocystin 3-like N-terminal" evidence="3">
    <location>
        <begin position="266"/>
        <end position="440"/>
    </location>
</feature>
<name>A0A0D2A376_9EURO</name>
<dbReference type="RefSeq" id="XP_016254952.1">
    <property type="nucleotide sequence ID" value="XM_016388024.1"/>
</dbReference>
<keyword evidence="6" id="KW-1185">Reference proteome</keyword>
<dbReference type="InterPro" id="IPR027417">
    <property type="entry name" value="P-loop_NTPase"/>
</dbReference>
<dbReference type="Pfam" id="PF25053">
    <property type="entry name" value="DUF7791"/>
    <property type="match status" value="1"/>
</dbReference>
<protein>
    <submittedName>
        <fullName evidence="5">Uncharacterized protein</fullName>
    </submittedName>
</protein>
<evidence type="ECO:0000259" key="4">
    <source>
        <dbReference type="Pfam" id="PF25053"/>
    </source>
</evidence>
<dbReference type="PANTHER" id="PTHR10039">
    <property type="entry name" value="AMELOGENIN"/>
    <property type="match status" value="1"/>
</dbReference>
<sequence length="946" mass="107721">MALDPVTALAVAGNVLQFVSLGTKLLTSTYEYYANGILRRHTELEKDAGTLSHLTAHLERGLTFHALGRKPTWAEIGLQNVIHDCQEIASELISLVRDRGVGDTHQGWKSFKQAIRSMWGEAKINVVLEKLANAREQLMLNLLVYFGSRAASSTAMLELRGDQMEANILREMRKRSAYLRDEISALKDAVEAAKEDGGEEARAMWSYKNSVHFVQLSDHLKITVFAKKMAARLYFTQIEERRSKIPPAHERTFSWIFSDHDHGLSNHVPFRAWLEGASAVKTVYWVSGKPGSGKSTLMQYLFENETTRTLLKSWAGSKQLLIGHCFFWNAGTDIQKSLTGLYRSVLHQLITQQSSIATEAFPERWEGFCLGAEPPKDLSDAELRSAFDNLVRRTQDTTRIALFVDGLDEFDGSDEQRQAMIDSLVQLANAHEVKICASSRPWNIFVDAFATSPKLRLELLTRGDITNYVQDHFRQNQHFKQLKDVYPERSDELMDEIVNKASGVFLWVYLVVKNLLTGLRDGDTVEVLLTRLRQIPDDLDKYFMSMMQSIAPCHRAKASTIFQLMLNPSHRPNLLTLSFIDEQELDFATSSHTKHATLPQIQYRHALVPRKVNSLCMGLLECGDPTNNPANMLCDRNVDYLHRTVHEFLTSMEAQQVLLQFTNGSSDVEHYLCNAYLAQIFYCRRLFPRELEGDPAGPPERELLKRVEFVFAHIWRLDSNTPPLISLVDDLADLLTIYTPLLLRACADADYGNMPLPKFLKMWRTNPSHKPLLLALECKLSQYAVQRLSDDVTRENYRDRPILDYCLRPFLSRDQPCSAVVARVLELGADPNEETGESTVWIQFLQQLHKLTAAQRGNWAGVAKLMLQYGAAQKYTDQYGKRTRVEGDIDSLFDEDTACDLKQVLALSKHKRGLSLISEPVQRSQPGPGRWRKRWSSFVLRQKHEV</sequence>
<accession>A0A0D2A376</accession>
<dbReference type="OrthoDB" id="443402at2759"/>
<keyword evidence="1" id="KW-0677">Repeat</keyword>
<evidence type="ECO:0000313" key="5">
    <source>
        <dbReference type="EMBL" id="KIW34736.1"/>
    </source>
</evidence>
<dbReference type="Proteomes" id="UP000054466">
    <property type="component" value="Unassembled WGS sequence"/>
</dbReference>
<keyword evidence="2" id="KW-0175">Coiled coil</keyword>
<feature type="domain" description="DUF7791" evidence="4">
    <location>
        <begin position="549"/>
        <end position="680"/>
    </location>
</feature>
<dbReference type="STRING" id="569365.A0A0D2A376"/>
<evidence type="ECO:0000313" key="6">
    <source>
        <dbReference type="Proteomes" id="UP000054466"/>
    </source>
</evidence>
<proteinExistence type="predicted"/>
<dbReference type="InterPro" id="IPR056884">
    <property type="entry name" value="NPHP3-like_N"/>
</dbReference>
<dbReference type="Pfam" id="PF24883">
    <property type="entry name" value="NPHP3_N"/>
    <property type="match status" value="1"/>
</dbReference>
<dbReference type="SUPFAM" id="SSF52540">
    <property type="entry name" value="P-loop containing nucleoside triphosphate hydrolases"/>
    <property type="match status" value="1"/>
</dbReference>
<dbReference type="HOGENOM" id="CLU_002341_6_1_1"/>
<organism evidence="5 6">
    <name type="scientific">Cladophialophora immunda</name>
    <dbReference type="NCBI Taxonomy" id="569365"/>
    <lineage>
        <taxon>Eukaryota</taxon>
        <taxon>Fungi</taxon>
        <taxon>Dikarya</taxon>
        <taxon>Ascomycota</taxon>
        <taxon>Pezizomycotina</taxon>
        <taxon>Eurotiomycetes</taxon>
        <taxon>Chaetothyriomycetidae</taxon>
        <taxon>Chaetothyriales</taxon>
        <taxon>Herpotrichiellaceae</taxon>
        <taxon>Cladophialophora</taxon>
    </lineage>
</organism>
<reference evidence="5 6" key="1">
    <citation type="submission" date="2015-01" db="EMBL/GenBank/DDBJ databases">
        <title>The Genome Sequence of Cladophialophora immunda CBS83496.</title>
        <authorList>
            <consortium name="The Broad Institute Genomics Platform"/>
            <person name="Cuomo C."/>
            <person name="de Hoog S."/>
            <person name="Gorbushina A."/>
            <person name="Stielow B."/>
            <person name="Teixiera M."/>
            <person name="Abouelleil A."/>
            <person name="Chapman S.B."/>
            <person name="Priest M."/>
            <person name="Young S.K."/>
            <person name="Wortman J."/>
            <person name="Nusbaum C."/>
            <person name="Birren B."/>
        </authorList>
    </citation>
    <scope>NUCLEOTIDE SEQUENCE [LARGE SCALE GENOMIC DNA]</scope>
    <source>
        <strain evidence="5 6">CBS 83496</strain>
    </source>
</reference>
<evidence type="ECO:0000256" key="1">
    <source>
        <dbReference type="ARBA" id="ARBA00022737"/>
    </source>
</evidence>
<dbReference type="EMBL" id="KN847040">
    <property type="protein sequence ID" value="KIW34736.1"/>
    <property type="molecule type" value="Genomic_DNA"/>
</dbReference>
<evidence type="ECO:0000259" key="3">
    <source>
        <dbReference type="Pfam" id="PF24883"/>
    </source>
</evidence>